<dbReference type="InterPro" id="IPR011297">
    <property type="entry name" value="PTS_IIABC_b_glu"/>
</dbReference>
<dbReference type="GO" id="GO:0008982">
    <property type="term" value="F:protein-N(PI)-phosphohistidine-sugar phosphotransferase activity"/>
    <property type="evidence" value="ECO:0007669"/>
    <property type="project" value="InterPro"/>
</dbReference>
<feature type="active site" description="Phosphocysteine intermediate; for EIIB activity" evidence="11">
    <location>
        <position position="25"/>
    </location>
</feature>
<evidence type="ECO:0000259" key="13">
    <source>
        <dbReference type="PROSITE" id="PS51093"/>
    </source>
</evidence>
<dbReference type="SUPFAM" id="SSF51261">
    <property type="entry name" value="Duplicated hybrid motif"/>
    <property type="match status" value="1"/>
</dbReference>
<evidence type="ECO:0000256" key="11">
    <source>
        <dbReference type="PROSITE-ProRule" id="PRU00421"/>
    </source>
</evidence>
<evidence type="ECO:0000256" key="2">
    <source>
        <dbReference type="ARBA" id="ARBA00022448"/>
    </source>
</evidence>
<evidence type="ECO:0000256" key="6">
    <source>
        <dbReference type="ARBA" id="ARBA00022683"/>
    </source>
</evidence>
<keyword evidence="9 12" id="KW-1133">Transmembrane helix</keyword>
<name>A0A3D8TRA4_9LIST</name>
<reference evidence="17" key="1">
    <citation type="submission" date="2015-04" db="EMBL/GenBank/DDBJ databases">
        <authorList>
            <person name="Schardt J."/>
            <person name="Mueller-Herbst S."/>
            <person name="Scherer S."/>
            <person name="Huptas C."/>
        </authorList>
    </citation>
    <scope>NUCLEOTIDE SEQUENCE [LARGE SCALE GENOMIC DNA]</scope>
    <source>
        <strain evidence="17">Kiel-L1</strain>
    </source>
</reference>
<evidence type="ECO:0000259" key="15">
    <source>
        <dbReference type="PROSITE" id="PS51103"/>
    </source>
</evidence>
<feature type="transmembrane region" description="Helical" evidence="12">
    <location>
        <begin position="382"/>
        <end position="407"/>
    </location>
</feature>
<evidence type="ECO:0000313" key="17">
    <source>
        <dbReference type="Proteomes" id="UP000257055"/>
    </source>
</evidence>
<evidence type="ECO:0000256" key="12">
    <source>
        <dbReference type="SAM" id="Phobius"/>
    </source>
</evidence>
<feature type="transmembrane region" description="Helical" evidence="12">
    <location>
        <begin position="141"/>
        <end position="160"/>
    </location>
</feature>
<keyword evidence="6" id="KW-0598">Phosphotransferase system</keyword>
<comment type="caution">
    <text evidence="16">The sequence shown here is derived from an EMBL/GenBank/DDBJ whole genome shotgun (WGS) entry which is preliminary data.</text>
</comment>
<dbReference type="RefSeq" id="WP_115753457.1">
    <property type="nucleotide sequence ID" value="NZ_LARY01000002.1"/>
</dbReference>
<dbReference type="Proteomes" id="UP000257055">
    <property type="component" value="Unassembled WGS sequence"/>
</dbReference>
<dbReference type="EMBL" id="LARY01000002">
    <property type="protein sequence ID" value="RDX01207.1"/>
    <property type="molecule type" value="Genomic_DNA"/>
</dbReference>
<keyword evidence="2" id="KW-0813">Transport</keyword>
<dbReference type="PROSITE" id="PS51103">
    <property type="entry name" value="PTS_EIIC_TYPE_1"/>
    <property type="match status" value="1"/>
</dbReference>
<feature type="domain" description="PTS EIIC type-1" evidence="15">
    <location>
        <begin position="102"/>
        <end position="459"/>
    </location>
</feature>
<dbReference type="Gene3D" id="2.70.70.10">
    <property type="entry name" value="Glucose Permease (Domain IIA)"/>
    <property type="match status" value="1"/>
</dbReference>
<evidence type="ECO:0000256" key="8">
    <source>
        <dbReference type="ARBA" id="ARBA00022777"/>
    </source>
</evidence>
<feature type="domain" description="PTS EIIA type-1" evidence="13">
    <location>
        <begin position="484"/>
        <end position="588"/>
    </location>
</feature>
<keyword evidence="17" id="KW-1185">Reference proteome</keyword>
<evidence type="ECO:0000313" key="16">
    <source>
        <dbReference type="EMBL" id="RDX01207.1"/>
    </source>
</evidence>
<sequence length="607" mass="64856">MEKDLGKKILQLVGGEANISAITHCATRLRMSFQDKKKVNEAGIKQLDGVLGTMEKGGQYQVIIGPAVDQVYQDLIHATRFESGIKEEGTKGKKNIITLFLDTVAGIFTPLLPLLAGSGVLRGIVLLLTQVGWLSEESSTYVILTAASTAVFYFLPILLAFTAAKKFGANPFVAVAVMGALIMPDFTALMGSKGNGAITHFIGIPIVLMNYTSTVIPAILAIWCQSKLEKGLKKIIPTSMQLLFVSLITLLIMVPLTAAIFGPFGVYVGEALAKFINALMSTNGWIAGAFIGGVWNIMVIFGLQWAVNPIMIQNISVLGYDKIVPLSAAANFGMAGAALGTLIKTKDKKMKSFSVSALLSIFFAGITEPAIYGIAVRYKKPLIAAVLGGAIGGAFIGGMSVNAYAFVFGGLTTLPAFVGKTFVYYVIGLLICFVVGTVATLILGLGEDEQKPEATENKTSPQNREENIEPPLVGEVIQLAEVKDPVFSQETLGKGFAIVPTKGEVRAPFDGVVSMVFKTKHAIGLKSDNGTELLIHVGLDTVQLNGEYFETTVKEGDRVKTGDMLLTFNLAKLQEKGYDVTTPVVVTNSAQKEIHLKAETDLPVEFA</sequence>
<keyword evidence="10 12" id="KW-0472">Membrane</keyword>
<proteinExistence type="predicted"/>
<dbReference type="PANTHER" id="PTHR30175:SF1">
    <property type="entry name" value="PTS SYSTEM ARBUTIN-, CELLOBIOSE-, AND SALICIN-SPECIFIC EIIBC COMPONENT-RELATED"/>
    <property type="match status" value="1"/>
</dbReference>
<dbReference type="PROSITE" id="PS00371">
    <property type="entry name" value="PTS_EIIA_TYPE_1_HIS"/>
    <property type="match status" value="1"/>
</dbReference>
<feature type="transmembrane region" description="Helical" evidence="12">
    <location>
        <begin position="96"/>
        <end position="121"/>
    </location>
</feature>
<evidence type="ECO:0000256" key="5">
    <source>
        <dbReference type="ARBA" id="ARBA00022679"/>
    </source>
</evidence>
<keyword evidence="8" id="KW-0418">Kinase</keyword>
<dbReference type="PROSITE" id="PS51093">
    <property type="entry name" value="PTS_EIIA_TYPE_1"/>
    <property type="match status" value="1"/>
</dbReference>
<dbReference type="AlphaFoldDB" id="A0A3D8TRA4"/>
<keyword evidence="7 12" id="KW-0812">Transmembrane</keyword>
<dbReference type="SUPFAM" id="SSF55604">
    <property type="entry name" value="Glucose permease domain IIB"/>
    <property type="match status" value="1"/>
</dbReference>
<evidence type="ECO:0000256" key="1">
    <source>
        <dbReference type="ARBA" id="ARBA00004651"/>
    </source>
</evidence>
<accession>A0A3D8TRA4</accession>
<dbReference type="InterPro" id="IPR001996">
    <property type="entry name" value="PTS_IIB_1"/>
</dbReference>
<protein>
    <submittedName>
        <fullName evidence="16">PTS sucrose transporter subunit IIBC</fullName>
    </submittedName>
</protein>
<dbReference type="FunFam" id="2.70.70.10:FF:000001">
    <property type="entry name" value="PTS system glucose-specific IIA component"/>
    <property type="match status" value="1"/>
</dbReference>
<dbReference type="GO" id="GO:0090589">
    <property type="term" value="F:protein-phosphocysteine-trehalose phosphotransferase system transporter activity"/>
    <property type="evidence" value="ECO:0007669"/>
    <property type="project" value="TreeGrafter"/>
</dbReference>
<dbReference type="NCBIfam" id="TIGR00830">
    <property type="entry name" value="PTBA"/>
    <property type="match status" value="1"/>
</dbReference>
<evidence type="ECO:0000256" key="7">
    <source>
        <dbReference type="ARBA" id="ARBA00022692"/>
    </source>
</evidence>
<dbReference type="InterPro" id="IPR011055">
    <property type="entry name" value="Dup_hybrid_motif"/>
</dbReference>
<feature type="transmembrane region" description="Helical" evidence="12">
    <location>
        <begin position="284"/>
        <end position="303"/>
    </location>
</feature>
<dbReference type="InterPro" id="IPR013013">
    <property type="entry name" value="PTS_EIIC_1"/>
</dbReference>
<dbReference type="CDD" id="cd00212">
    <property type="entry name" value="PTS_IIB_glc"/>
    <property type="match status" value="1"/>
</dbReference>
<evidence type="ECO:0000256" key="10">
    <source>
        <dbReference type="ARBA" id="ARBA00023136"/>
    </source>
</evidence>
<dbReference type="PANTHER" id="PTHR30175">
    <property type="entry name" value="PHOSPHOTRANSFERASE SYSTEM TRANSPORT PROTEIN"/>
    <property type="match status" value="1"/>
</dbReference>
<dbReference type="GO" id="GO:0009401">
    <property type="term" value="P:phosphoenolpyruvate-dependent sugar phosphotransferase system"/>
    <property type="evidence" value="ECO:0007669"/>
    <property type="project" value="UniProtKB-KW"/>
</dbReference>
<dbReference type="NCBIfam" id="TIGR01995">
    <property type="entry name" value="PTS-II-ABC-beta"/>
    <property type="match status" value="1"/>
</dbReference>
<dbReference type="GO" id="GO:0005886">
    <property type="term" value="C:plasma membrane"/>
    <property type="evidence" value="ECO:0007669"/>
    <property type="project" value="UniProtKB-SubCell"/>
</dbReference>
<organism evidence="16 17">
    <name type="scientific">Listeria kieliensis</name>
    <dbReference type="NCBI Taxonomy" id="1621700"/>
    <lineage>
        <taxon>Bacteria</taxon>
        <taxon>Bacillati</taxon>
        <taxon>Bacillota</taxon>
        <taxon>Bacilli</taxon>
        <taxon>Bacillales</taxon>
        <taxon>Listeriaceae</taxon>
        <taxon>Listeria</taxon>
    </lineage>
</organism>
<evidence type="ECO:0000256" key="9">
    <source>
        <dbReference type="ARBA" id="ARBA00022989"/>
    </source>
</evidence>
<feature type="transmembrane region" description="Helical" evidence="12">
    <location>
        <begin position="355"/>
        <end position="375"/>
    </location>
</feature>
<dbReference type="GO" id="GO:0016301">
    <property type="term" value="F:kinase activity"/>
    <property type="evidence" value="ECO:0007669"/>
    <property type="project" value="UniProtKB-KW"/>
</dbReference>
<gene>
    <name evidence="16" type="ORF">UR08_09720</name>
</gene>
<dbReference type="FunFam" id="3.30.1360.60:FF:000001">
    <property type="entry name" value="PTS system glucose-specific IIBC component PtsG"/>
    <property type="match status" value="1"/>
</dbReference>
<dbReference type="GO" id="GO:0015771">
    <property type="term" value="P:trehalose transport"/>
    <property type="evidence" value="ECO:0007669"/>
    <property type="project" value="TreeGrafter"/>
</dbReference>
<evidence type="ECO:0000259" key="14">
    <source>
        <dbReference type="PROSITE" id="PS51098"/>
    </source>
</evidence>
<comment type="subcellular location">
    <subcellularLocation>
        <location evidence="1">Cell membrane</location>
        <topology evidence="1">Multi-pass membrane protein</topology>
    </subcellularLocation>
</comment>
<dbReference type="Pfam" id="PF00358">
    <property type="entry name" value="PTS_EIIA_1"/>
    <property type="match status" value="1"/>
</dbReference>
<dbReference type="InterPro" id="IPR003352">
    <property type="entry name" value="PTS_EIIC"/>
</dbReference>
<dbReference type="InterPro" id="IPR036878">
    <property type="entry name" value="Glu_permease_IIB"/>
</dbReference>
<dbReference type="InterPro" id="IPR018113">
    <property type="entry name" value="PTrfase_EIIB_Cys"/>
</dbReference>
<feature type="transmembrane region" description="Helical" evidence="12">
    <location>
        <begin position="172"/>
        <end position="191"/>
    </location>
</feature>
<keyword evidence="3" id="KW-1003">Cell membrane</keyword>
<feature type="transmembrane region" description="Helical" evidence="12">
    <location>
        <begin position="422"/>
        <end position="445"/>
    </location>
</feature>
<feature type="transmembrane region" description="Helical" evidence="12">
    <location>
        <begin position="242"/>
        <end position="264"/>
    </location>
</feature>
<dbReference type="Gene3D" id="3.30.1360.60">
    <property type="entry name" value="Glucose permease domain IIB"/>
    <property type="match status" value="1"/>
</dbReference>
<evidence type="ECO:0000256" key="4">
    <source>
        <dbReference type="ARBA" id="ARBA00022597"/>
    </source>
</evidence>
<keyword evidence="5" id="KW-0808">Transferase</keyword>
<dbReference type="Pfam" id="PF02378">
    <property type="entry name" value="PTS_EIIC"/>
    <property type="match status" value="1"/>
</dbReference>
<dbReference type="InterPro" id="IPR050558">
    <property type="entry name" value="PTS_Sugar-Specific_Components"/>
</dbReference>
<dbReference type="Pfam" id="PF00367">
    <property type="entry name" value="PTS_EIIB"/>
    <property type="match status" value="1"/>
</dbReference>
<dbReference type="InterPro" id="IPR001127">
    <property type="entry name" value="PTS_EIIA_1_perm"/>
</dbReference>
<feature type="transmembrane region" description="Helical" evidence="12">
    <location>
        <begin position="197"/>
        <end position="222"/>
    </location>
</feature>
<keyword evidence="4" id="KW-0762">Sugar transport</keyword>
<dbReference type="PROSITE" id="PS51098">
    <property type="entry name" value="PTS_EIIB_TYPE_1"/>
    <property type="match status" value="1"/>
</dbReference>
<feature type="domain" description="PTS EIIB type-1" evidence="14">
    <location>
        <begin position="3"/>
        <end position="85"/>
    </location>
</feature>
<evidence type="ECO:0000256" key="3">
    <source>
        <dbReference type="ARBA" id="ARBA00022475"/>
    </source>
</evidence>